<dbReference type="InterPro" id="IPR051601">
    <property type="entry name" value="Serine_prot/Carboxylest_S33"/>
</dbReference>
<dbReference type="GO" id="GO:0006508">
    <property type="term" value="P:proteolysis"/>
    <property type="evidence" value="ECO:0007669"/>
    <property type="project" value="UniProtKB-KW"/>
</dbReference>
<evidence type="ECO:0000313" key="7">
    <source>
        <dbReference type="Proteomes" id="UP000603708"/>
    </source>
</evidence>
<dbReference type="InterPro" id="IPR029058">
    <property type="entry name" value="AB_hydrolase_fold"/>
</dbReference>
<dbReference type="InterPro" id="IPR013595">
    <property type="entry name" value="Pept_S33_TAP-like_C"/>
</dbReference>
<reference evidence="6" key="2">
    <citation type="submission" date="2020-09" db="EMBL/GenBank/DDBJ databases">
        <authorList>
            <person name="Sun Q."/>
            <person name="Ohkuma M."/>
        </authorList>
    </citation>
    <scope>NUCLEOTIDE SEQUENCE</scope>
    <source>
        <strain evidence="6">JCM 5069</strain>
    </source>
</reference>
<keyword evidence="3" id="KW-0378">Hydrolase</keyword>
<evidence type="ECO:0000256" key="1">
    <source>
        <dbReference type="ARBA" id="ARBA00010088"/>
    </source>
</evidence>
<dbReference type="Proteomes" id="UP000603708">
    <property type="component" value="Unassembled WGS sequence"/>
</dbReference>
<sequence>MLGGTGALAMAAGLAAPAGGAIAPGPDASGAGRARAEARGTAVAAGRAAATGIRWADCGPKEHLDPPVRCGTVTVPLDYARPRGRQLTLAVARRPASGRAPGPAAPGGRTGRTVRTPRQGALVFGAGGPGATGVYFPLMPDMAAFWRPVAAAYDLVGYAPRGVGGHAPLSCVDPREFASAPTQAPPRPSAAYRWRRYTQAKAYAEGCARRAGTALRHYTTAANARDLDVLRAALGERRLTFVGASYGTYLGAVYASLFPSHVRRMVFDSPVGPGPGALWYRAALARAKALQTRWADFLSWVAAHDGRYHLGTTAAQVARRYERVRGELAARPAGGTVGPGQLQAAFLKAAHYDDYWPVRAAALSAYAQGDPGPLVRQAAPIGAAAAEQENAQAVYTAVECNDAPWPRSWRAWDRDAARLARTAPFATWDTVWTHLPCAHWSTPGRRPVDVHAGAGTLPSTLVLAARRDAVTPYAGARELHRRLAGSVLVTELGAGSHIIAGAGNSCVDTPVLTYLLRGRPPALDTACAPHPPPRAF</sequence>
<dbReference type="AlphaFoldDB" id="A0A919L4V6"/>
<feature type="domain" description="Peptidase S33 tripeptidyl aminopeptidase-like C-terminal" evidence="5">
    <location>
        <begin position="428"/>
        <end position="527"/>
    </location>
</feature>
<evidence type="ECO:0000259" key="5">
    <source>
        <dbReference type="Pfam" id="PF08386"/>
    </source>
</evidence>
<evidence type="ECO:0000313" key="6">
    <source>
        <dbReference type="EMBL" id="GHH84910.1"/>
    </source>
</evidence>
<dbReference type="GO" id="GO:0008233">
    <property type="term" value="F:peptidase activity"/>
    <property type="evidence" value="ECO:0007669"/>
    <property type="project" value="UniProtKB-KW"/>
</dbReference>
<keyword evidence="7" id="KW-1185">Reference proteome</keyword>
<keyword evidence="6" id="KW-0645">Protease</keyword>
<dbReference type="PANTHER" id="PTHR43248">
    <property type="entry name" value="2-SUCCINYL-6-HYDROXY-2,4-CYCLOHEXADIENE-1-CARBOXYLATE SYNTHASE"/>
    <property type="match status" value="1"/>
</dbReference>
<evidence type="ECO:0000256" key="3">
    <source>
        <dbReference type="ARBA" id="ARBA00022801"/>
    </source>
</evidence>
<dbReference type="Pfam" id="PF08386">
    <property type="entry name" value="Abhydrolase_4"/>
    <property type="match status" value="1"/>
</dbReference>
<comment type="similarity">
    <text evidence="1">Belongs to the peptidase S33 family.</text>
</comment>
<protein>
    <submittedName>
        <fullName evidence="6">Protease</fullName>
    </submittedName>
</protein>
<dbReference type="SUPFAM" id="SSF53474">
    <property type="entry name" value="alpha/beta-Hydrolases"/>
    <property type="match status" value="1"/>
</dbReference>
<organism evidence="6 7">
    <name type="scientific">Streptomyces sulfonofaciens</name>
    <dbReference type="NCBI Taxonomy" id="68272"/>
    <lineage>
        <taxon>Bacteria</taxon>
        <taxon>Bacillati</taxon>
        <taxon>Actinomycetota</taxon>
        <taxon>Actinomycetes</taxon>
        <taxon>Kitasatosporales</taxon>
        <taxon>Streptomycetaceae</taxon>
        <taxon>Streptomyces</taxon>
    </lineage>
</organism>
<name>A0A919L4V6_9ACTN</name>
<evidence type="ECO:0000256" key="4">
    <source>
        <dbReference type="SAM" id="MobiDB-lite"/>
    </source>
</evidence>
<feature type="compositionally biased region" description="Low complexity" evidence="4">
    <location>
        <begin position="92"/>
        <end position="102"/>
    </location>
</feature>
<reference evidence="6" key="1">
    <citation type="journal article" date="2014" name="Int. J. Syst. Evol. Microbiol.">
        <title>Complete genome sequence of Corynebacterium casei LMG S-19264T (=DSM 44701T), isolated from a smear-ripened cheese.</title>
        <authorList>
            <consortium name="US DOE Joint Genome Institute (JGI-PGF)"/>
            <person name="Walter F."/>
            <person name="Albersmeier A."/>
            <person name="Kalinowski J."/>
            <person name="Ruckert C."/>
        </authorList>
    </citation>
    <scope>NUCLEOTIDE SEQUENCE</scope>
    <source>
        <strain evidence="6">JCM 5069</strain>
    </source>
</reference>
<comment type="caution">
    <text evidence="6">The sequence shown here is derived from an EMBL/GenBank/DDBJ whole genome shotgun (WGS) entry which is preliminary data.</text>
</comment>
<feature type="region of interest" description="Disordered" evidence="4">
    <location>
        <begin position="92"/>
        <end position="114"/>
    </location>
</feature>
<dbReference type="Gene3D" id="3.40.50.1820">
    <property type="entry name" value="alpha/beta hydrolase"/>
    <property type="match status" value="1"/>
</dbReference>
<accession>A0A919L4V6</accession>
<keyword evidence="2" id="KW-0732">Signal</keyword>
<dbReference type="PANTHER" id="PTHR43248:SF29">
    <property type="entry name" value="TRIPEPTIDYL AMINOPEPTIDASE"/>
    <property type="match status" value="1"/>
</dbReference>
<gene>
    <name evidence="6" type="ORF">GCM10018793_50910</name>
</gene>
<dbReference type="EMBL" id="BNCD01000016">
    <property type="protein sequence ID" value="GHH84910.1"/>
    <property type="molecule type" value="Genomic_DNA"/>
</dbReference>
<proteinExistence type="inferred from homology"/>
<evidence type="ECO:0000256" key="2">
    <source>
        <dbReference type="ARBA" id="ARBA00022729"/>
    </source>
</evidence>